<protein>
    <submittedName>
        <fullName evidence="2">Uncharacterized protein</fullName>
    </submittedName>
</protein>
<comment type="caution">
    <text evidence="2">The sequence shown here is derived from an EMBL/GenBank/DDBJ whole genome shotgun (WGS) entry which is preliminary data.</text>
</comment>
<sequence length="66" mass="7406">MKTTTVALCSKRKRKKLSQNGGRSLHLSCPPSLSVIANPIFRQYFYLSSSFSANQIGEIFWGIVKI</sequence>
<accession>A0A2P6PB91</accession>
<organism evidence="2 3">
    <name type="scientific">Rosa chinensis</name>
    <name type="common">China rose</name>
    <dbReference type="NCBI Taxonomy" id="74649"/>
    <lineage>
        <taxon>Eukaryota</taxon>
        <taxon>Viridiplantae</taxon>
        <taxon>Streptophyta</taxon>
        <taxon>Embryophyta</taxon>
        <taxon>Tracheophyta</taxon>
        <taxon>Spermatophyta</taxon>
        <taxon>Magnoliopsida</taxon>
        <taxon>eudicotyledons</taxon>
        <taxon>Gunneridae</taxon>
        <taxon>Pentapetalae</taxon>
        <taxon>rosids</taxon>
        <taxon>fabids</taxon>
        <taxon>Rosales</taxon>
        <taxon>Rosaceae</taxon>
        <taxon>Rosoideae</taxon>
        <taxon>Rosoideae incertae sedis</taxon>
        <taxon>Rosa</taxon>
    </lineage>
</organism>
<evidence type="ECO:0000256" key="1">
    <source>
        <dbReference type="SAM" id="MobiDB-lite"/>
    </source>
</evidence>
<dbReference type="Gramene" id="PRQ19199">
    <property type="protein sequence ID" value="PRQ19199"/>
    <property type="gene ID" value="RchiOBHm_Chr7g0214591"/>
</dbReference>
<name>A0A2P6PB91_ROSCH</name>
<evidence type="ECO:0000313" key="3">
    <source>
        <dbReference type="Proteomes" id="UP000238479"/>
    </source>
</evidence>
<gene>
    <name evidence="2" type="ORF">RchiOBHm_Chr7g0214591</name>
</gene>
<feature type="region of interest" description="Disordered" evidence="1">
    <location>
        <begin position="1"/>
        <end position="22"/>
    </location>
</feature>
<keyword evidence="3" id="KW-1185">Reference proteome</keyword>
<dbReference type="AlphaFoldDB" id="A0A2P6PB91"/>
<proteinExistence type="predicted"/>
<reference evidence="2 3" key="1">
    <citation type="journal article" date="2018" name="Nat. Genet.">
        <title>The Rosa genome provides new insights in the design of modern roses.</title>
        <authorList>
            <person name="Bendahmane M."/>
        </authorList>
    </citation>
    <scope>NUCLEOTIDE SEQUENCE [LARGE SCALE GENOMIC DNA]</scope>
    <source>
        <strain evidence="3">cv. Old Blush</strain>
    </source>
</reference>
<dbReference type="Proteomes" id="UP000238479">
    <property type="component" value="Chromosome 7"/>
</dbReference>
<evidence type="ECO:0000313" key="2">
    <source>
        <dbReference type="EMBL" id="PRQ19199.1"/>
    </source>
</evidence>
<dbReference type="EMBL" id="PDCK01000045">
    <property type="protein sequence ID" value="PRQ19199.1"/>
    <property type="molecule type" value="Genomic_DNA"/>
</dbReference>